<dbReference type="CDD" id="cd07043">
    <property type="entry name" value="STAS_anti-anti-sigma_factors"/>
    <property type="match status" value="1"/>
</dbReference>
<name>A0A840MJY1_9PROT</name>
<dbReference type="PROSITE" id="PS50801">
    <property type="entry name" value="STAS"/>
    <property type="match status" value="1"/>
</dbReference>
<dbReference type="InterPro" id="IPR036513">
    <property type="entry name" value="STAS_dom_sf"/>
</dbReference>
<evidence type="ECO:0000313" key="3">
    <source>
        <dbReference type="Proteomes" id="UP000575898"/>
    </source>
</evidence>
<evidence type="ECO:0000313" key="2">
    <source>
        <dbReference type="EMBL" id="MBB5017137.1"/>
    </source>
</evidence>
<dbReference type="Pfam" id="PF13466">
    <property type="entry name" value="STAS_2"/>
    <property type="match status" value="1"/>
</dbReference>
<dbReference type="EMBL" id="JACHHY010000002">
    <property type="protein sequence ID" value="MBB5017137.1"/>
    <property type="molecule type" value="Genomic_DNA"/>
</dbReference>
<dbReference type="InterPro" id="IPR002645">
    <property type="entry name" value="STAS_dom"/>
</dbReference>
<feature type="domain" description="STAS" evidence="1">
    <location>
        <begin position="1"/>
        <end position="99"/>
    </location>
</feature>
<dbReference type="PANTHER" id="PTHR33495:SF15">
    <property type="entry name" value="STAS DOMAIN-CONTAINING PROTEIN"/>
    <property type="match status" value="1"/>
</dbReference>
<comment type="caution">
    <text evidence="2">The sequence shown here is derived from an EMBL/GenBank/DDBJ whole genome shotgun (WGS) entry which is preliminary data.</text>
</comment>
<dbReference type="AlphaFoldDB" id="A0A840MJY1"/>
<evidence type="ECO:0000259" key="1">
    <source>
        <dbReference type="PROSITE" id="PS50801"/>
    </source>
</evidence>
<protein>
    <submittedName>
        <fullName evidence="2">Anti-anti-sigma factor</fullName>
    </submittedName>
</protein>
<sequence>MQIRTERSDRKMKLILAGYFTFDAYREFKNQYTPLLESGDFSELEIDLGQVEYLDSSALGMLLLLRERMDNKPVVLSNAQGTVKQVLEVANFHHLFTMR</sequence>
<dbReference type="RefSeq" id="WP_184034494.1">
    <property type="nucleotide sequence ID" value="NZ_JACHHY010000002.1"/>
</dbReference>
<organism evidence="2 3">
    <name type="scientific">Chitinivorax tropicus</name>
    <dbReference type="NCBI Taxonomy" id="714531"/>
    <lineage>
        <taxon>Bacteria</taxon>
        <taxon>Pseudomonadati</taxon>
        <taxon>Pseudomonadota</taxon>
        <taxon>Betaproteobacteria</taxon>
        <taxon>Chitinivorax</taxon>
    </lineage>
</organism>
<gene>
    <name evidence="2" type="ORF">HNQ59_000399</name>
</gene>
<keyword evidence="3" id="KW-1185">Reference proteome</keyword>
<dbReference type="Proteomes" id="UP000575898">
    <property type="component" value="Unassembled WGS sequence"/>
</dbReference>
<dbReference type="PANTHER" id="PTHR33495">
    <property type="entry name" value="ANTI-SIGMA FACTOR ANTAGONIST TM_1081-RELATED-RELATED"/>
    <property type="match status" value="1"/>
</dbReference>
<reference evidence="2 3" key="1">
    <citation type="submission" date="2020-08" db="EMBL/GenBank/DDBJ databases">
        <title>Genomic Encyclopedia of Type Strains, Phase IV (KMG-IV): sequencing the most valuable type-strain genomes for metagenomic binning, comparative biology and taxonomic classification.</title>
        <authorList>
            <person name="Goeker M."/>
        </authorList>
    </citation>
    <scope>NUCLEOTIDE SEQUENCE [LARGE SCALE GENOMIC DNA]</scope>
    <source>
        <strain evidence="2 3">DSM 27165</strain>
    </source>
</reference>
<proteinExistence type="predicted"/>
<dbReference type="InterPro" id="IPR058548">
    <property type="entry name" value="MlaB-like_STAS"/>
</dbReference>
<dbReference type="SUPFAM" id="SSF52091">
    <property type="entry name" value="SpoIIaa-like"/>
    <property type="match status" value="1"/>
</dbReference>
<accession>A0A840MJY1</accession>
<dbReference type="GO" id="GO:0043856">
    <property type="term" value="F:anti-sigma factor antagonist activity"/>
    <property type="evidence" value="ECO:0007669"/>
    <property type="project" value="TreeGrafter"/>
</dbReference>
<dbReference type="Gene3D" id="3.30.750.24">
    <property type="entry name" value="STAS domain"/>
    <property type="match status" value="1"/>
</dbReference>